<feature type="transmembrane region" description="Helical" evidence="8">
    <location>
        <begin position="344"/>
        <end position="362"/>
    </location>
</feature>
<evidence type="ECO:0000256" key="1">
    <source>
        <dbReference type="ARBA" id="ARBA00004651"/>
    </source>
</evidence>
<dbReference type="PANTHER" id="PTHR23502">
    <property type="entry name" value="MAJOR FACILITATOR SUPERFAMILY"/>
    <property type="match status" value="1"/>
</dbReference>
<dbReference type="CDD" id="cd17320">
    <property type="entry name" value="MFS_MdfA_MDR_like"/>
    <property type="match status" value="1"/>
</dbReference>
<dbReference type="InterPro" id="IPR036259">
    <property type="entry name" value="MFS_trans_sf"/>
</dbReference>
<dbReference type="InterPro" id="IPR005829">
    <property type="entry name" value="Sugar_transporter_CS"/>
</dbReference>
<dbReference type="GO" id="GO:0015385">
    <property type="term" value="F:sodium:proton antiporter activity"/>
    <property type="evidence" value="ECO:0007669"/>
    <property type="project" value="TreeGrafter"/>
</dbReference>
<dbReference type="InterPro" id="IPR004812">
    <property type="entry name" value="Efflux_drug-R_Bcr/CmlA"/>
</dbReference>
<evidence type="ECO:0000256" key="7">
    <source>
        <dbReference type="ARBA" id="ARBA00023136"/>
    </source>
</evidence>
<reference evidence="11" key="3">
    <citation type="submission" date="2021-06" db="EMBL/GenBank/DDBJ databases">
        <title>Genomic Description and Analysis of Intracellular Bacteria, Candidatus Berkiella cookevillensis and Candidatus Berkiella aquae.</title>
        <authorList>
            <person name="Kidane D.T."/>
            <person name="Mehari Y.T."/>
            <person name="Rice F.C."/>
            <person name="Arivett B.A."/>
            <person name="Farone A.L."/>
            <person name="Berk S.G."/>
            <person name="Farone M.B."/>
        </authorList>
    </citation>
    <scope>NUCLEOTIDE SEQUENCE</scope>
    <source>
        <strain evidence="11">HT99</strain>
    </source>
</reference>
<dbReference type="NCBIfam" id="TIGR00710">
    <property type="entry name" value="efflux_Bcr_CflA"/>
    <property type="match status" value="1"/>
</dbReference>
<dbReference type="InterPro" id="IPR020846">
    <property type="entry name" value="MFS_dom"/>
</dbReference>
<dbReference type="GO" id="GO:1990961">
    <property type="term" value="P:xenobiotic detoxification by transmembrane export across the plasma membrane"/>
    <property type="evidence" value="ECO:0007669"/>
    <property type="project" value="InterPro"/>
</dbReference>
<dbReference type="EMBL" id="LKAJ02000001">
    <property type="protein sequence ID" value="MCS5712066.1"/>
    <property type="molecule type" value="Genomic_DNA"/>
</dbReference>
<dbReference type="STRING" id="295108.HT99x_00107"/>
<dbReference type="Gene3D" id="1.20.1720.10">
    <property type="entry name" value="Multidrug resistance protein D"/>
    <property type="match status" value="1"/>
</dbReference>
<evidence type="ECO:0000313" key="11">
    <source>
        <dbReference type="EMBL" id="MCS5712066.1"/>
    </source>
</evidence>
<reference evidence="11" key="2">
    <citation type="journal article" date="2016" name="Genome Announc.">
        <title>Draft Genome Sequences of Two Novel Amoeba-Resistant Intranuclear Bacteria, 'Candidatus Berkiella cookevillensis' and 'Candidatus Berkiella aquae'.</title>
        <authorList>
            <person name="Mehari Y.T."/>
            <person name="Arivett B.A."/>
            <person name="Farone A.L."/>
            <person name="Gunderson J.H."/>
            <person name="Farone M.B."/>
        </authorList>
    </citation>
    <scope>NUCLEOTIDE SEQUENCE</scope>
    <source>
        <strain evidence="11">HT99</strain>
    </source>
</reference>
<comment type="caution">
    <text evidence="10">The sequence shown here is derived from an EMBL/GenBank/DDBJ whole genome shotgun (WGS) entry which is preliminary data.</text>
</comment>
<protein>
    <recommendedName>
        <fullName evidence="8">Bcr/CflA family efflux transporter</fullName>
    </recommendedName>
</protein>
<sequence length="392" mass="43635">MTISKKSFLFPAALVFYEIATYLSNDMYLPSLPQISRDMQLSQDLAEQTLLFWFLGSASMQLLMGPLSDRYGRKIILMLGGVLYVLASLTCALTPNISLFLLARFIQGSAVCSMVVAGYAAIHELYHTKQAIKIIAMMGSVSILAPAFGPLLGAIILTFFDWQAIFYLLAGWSFVAMLLIGVVMPETNQQKIKIDFKEITRDFINIAKRRAFLCYALPFCLIFLSFICWIVESPFIIIETYHKTPLEYGYIQLAIFGAFIVGTQIVHYCAEKVPTIYLINSGMSFALISALLLVIASCLMPQALYLLVFLLMLFSLGAAIAFAPLNRSAIDACQEPMGRRMAIFSTYMNVFGVIATALITLVNDKTMANLAIVIALGTLASFIYFYLSYRKI</sequence>
<dbReference type="SUPFAM" id="SSF103473">
    <property type="entry name" value="MFS general substrate transporter"/>
    <property type="match status" value="1"/>
</dbReference>
<feature type="domain" description="Major facilitator superfamily (MFS) profile" evidence="9">
    <location>
        <begin position="1"/>
        <end position="392"/>
    </location>
</feature>
<feature type="transmembrane region" description="Helical" evidence="8">
    <location>
        <begin position="165"/>
        <end position="184"/>
    </location>
</feature>
<reference evidence="10" key="1">
    <citation type="submission" date="2015-09" db="EMBL/GenBank/DDBJ databases">
        <title>Draft Genome Sequences of Two Novel Amoeba-resistant Intranuclear Bacteria, Candidatus Berkiella cookevillensis and Candidatus Berkiella aquae.</title>
        <authorList>
            <person name="Mehari Y.T."/>
            <person name="Arivett B.A."/>
            <person name="Farone A.L."/>
            <person name="Gunderson J.H."/>
            <person name="Farone M.B."/>
        </authorList>
    </citation>
    <scope>NUCLEOTIDE SEQUENCE [LARGE SCALE GENOMIC DNA]</scope>
    <source>
        <strain evidence="10">HT99</strain>
    </source>
</reference>
<comment type="similarity">
    <text evidence="2 8">Belongs to the major facilitator superfamily. Bcr/CmlA family.</text>
</comment>
<dbReference type="Pfam" id="PF07690">
    <property type="entry name" value="MFS_1"/>
    <property type="match status" value="1"/>
</dbReference>
<dbReference type="Proteomes" id="UP000051497">
    <property type="component" value="Unassembled WGS sequence"/>
</dbReference>
<feature type="transmembrane region" description="Helical" evidence="8">
    <location>
        <begin position="277"/>
        <end position="297"/>
    </location>
</feature>
<feature type="transmembrane region" description="Helical" evidence="8">
    <location>
        <begin position="45"/>
        <end position="63"/>
    </location>
</feature>
<feature type="transmembrane region" description="Helical" evidence="8">
    <location>
        <begin position="250"/>
        <end position="270"/>
    </location>
</feature>
<feature type="transmembrane region" description="Helical" evidence="8">
    <location>
        <begin position="75"/>
        <end position="95"/>
    </location>
</feature>
<evidence type="ECO:0000259" key="9">
    <source>
        <dbReference type="PROSITE" id="PS50850"/>
    </source>
</evidence>
<dbReference type="OrthoDB" id="9814303at2"/>
<dbReference type="PROSITE" id="PS00216">
    <property type="entry name" value="SUGAR_TRANSPORT_1"/>
    <property type="match status" value="1"/>
</dbReference>
<feature type="transmembrane region" description="Helical" evidence="8">
    <location>
        <begin position="368"/>
        <end position="387"/>
    </location>
</feature>
<feature type="transmembrane region" description="Helical" evidence="8">
    <location>
        <begin position="303"/>
        <end position="323"/>
    </location>
</feature>
<evidence type="ECO:0000256" key="4">
    <source>
        <dbReference type="ARBA" id="ARBA00022475"/>
    </source>
</evidence>
<keyword evidence="4" id="KW-1003">Cell membrane</keyword>
<dbReference type="GO" id="GO:0042910">
    <property type="term" value="F:xenobiotic transmembrane transporter activity"/>
    <property type="evidence" value="ECO:0007669"/>
    <property type="project" value="InterPro"/>
</dbReference>
<evidence type="ECO:0000313" key="12">
    <source>
        <dbReference type="Proteomes" id="UP000051497"/>
    </source>
</evidence>
<proteinExistence type="inferred from homology"/>
<comment type="subcellular location">
    <subcellularLocation>
        <location evidence="8">Cell inner membrane</location>
        <topology evidence="8">Multi-pass membrane protein</topology>
    </subcellularLocation>
    <subcellularLocation>
        <location evidence="1">Cell membrane</location>
        <topology evidence="1">Multi-pass membrane protein</topology>
    </subcellularLocation>
</comment>
<gene>
    <name evidence="10" type="primary">mdtM_1</name>
    <name evidence="10" type="ORF">HT99x_00107</name>
    <name evidence="11" type="ORF">HT99x_011535</name>
</gene>
<feature type="transmembrane region" description="Helical" evidence="8">
    <location>
        <begin position="134"/>
        <end position="159"/>
    </location>
</feature>
<evidence type="ECO:0000313" key="10">
    <source>
        <dbReference type="EMBL" id="KRG22569.1"/>
    </source>
</evidence>
<organism evidence="10">
    <name type="scientific">Candidatus Berkiella aquae</name>
    <dbReference type="NCBI Taxonomy" id="295108"/>
    <lineage>
        <taxon>Bacteria</taxon>
        <taxon>Pseudomonadati</taxon>
        <taxon>Pseudomonadota</taxon>
        <taxon>Gammaproteobacteria</taxon>
        <taxon>Candidatus Berkiellales</taxon>
        <taxon>Candidatus Berkiellaceae</taxon>
        <taxon>Candidatus Berkiella</taxon>
    </lineage>
</organism>
<evidence type="ECO:0000256" key="5">
    <source>
        <dbReference type="ARBA" id="ARBA00022692"/>
    </source>
</evidence>
<dbReference type="PROSITE" id="PS50850">
    <property type="entry name" value="MFS"/>
    <property type="match status" value="1"/>
</dbReference>
<keyword evidence="6 8" id="KW-1133">Transmembrane helix</keyword>
<dbReference type="InterPro" id="IPR011701">
    <property type="entry name" value="MFS"/>
</dbReference>
<feature type="transmembrane region" description="Helical" evidence="8">
    <location>
        <begin position="212"/>
        <end position="238"/>
    </location>
</feature>
<keyword evidence="8" id="KW-0997">Cell inner membrane</keyword>
<dbReference type="GO" id="GO:0005886">
    <property type="term" value="C:plasma membrane"/>
    <property type="evidence" value="ECO:0007669"/>
    <property type="project" value="UniProtKB-SubCell"/>
</dbReference>
<feature type="transmembrane region" description="Helical" evidence="8">
    <location>
        <begin position="7"/>
        <end position="25"/>
    </location>
</feature>
<dbReference type="EMBL" id="LKAJ01000001">
    <property type="protein sequence ID" value="KRG22569.1"/>
    <property type="molecule type" value="Genomic_DNA"/>
</dbReference>
<evidence type="ECO:0000256" key="6">
    <source>
        <dbReference type="ARBA" id="ARBA00022989"/>
    </source>
</evidence>
<accession>A0A0Q9YRP3</accession>
<evidence type="ECO:0000256" key="2">
    <source>
        <dbReference type="ARBA" id="ARBA00006236"/>
    </source>
</evidence>
<dbReference type="RefSeq" id="WP_075064770.1">
    <property type="nucleotide sequence ID" value="NZ_LKAJ02000001.1"/>
</dbReference>
<evidence type="ECO:0000256" key="8">
    <source>
        <dbReference type="RuleBase" id="RU365088"/>
    </source>
</evidence>
<name>A0A0Q9YRP3_9GAMM</name>
<dbReference type="AlphaFoldDB" id="A0A0Q9YRP3"/>
<keyword evidence="7 8" id="KW-0472">Membrane</keyword>
<dbReference type="PANTHER" id="PTHR23502:SF132">
    <property type="entry name" value="POLYAMINE TRANSPORTER 2-RELATED"/>
    <property type="match status" value="1"/>
</dbReference>
<keyword evidence="3 8" id="KW-0813">Transport</keyword>
<feature type="transmembrane region" description="Helical" evidence="8">
    <location>
        <begin position="101"/>
        <end position="122"/>
    </location>
</feature>
<keyword evidence="12" id="KW-1185">Reference proteome</keyword>
<evidence type="ECO:0000256" key="3">
    <source>
        <dbReference type="ARBA" id="ARBA00022448"/>
    </source>
</evidence>
<keyword evidence="5 8" id="KW-0812">Transmembrane</keyword>